<feature type="transmembrane region" description="Helical" evidence="2">
    <location>
        <begin position="15"/>
        <end position="37"/>
    </location>
</feature>
<reference evidence="3 4" key="1">
    <citation type="submission" date="2019-05" db="EMBL/GenBank/DDBJ databases">
        <title>The Complete Genome Sequence of the n-alkane-degrading Desulfoglaeba alkanexedens ALDC reveals multiple alkylsuccinate synthase gene clusters.</title>
        <authorList>
            <person name="Callaghan A.V."/>
            <person name="Davidova I.A."/>
            <person name="Duncan K.E."/>
            <person name="Morris B."/>
            <person name="McInerney M.J."/>
        </authorList>
    </citation>
    <scope>NUCLEOTIDE SEQUENCE [LARGE SCALE GENOMIC DNA]</scope>
    <source>
        <strain evidence="3 4">ALDC</strain>
    </source>
</reference>
<evidence type="ECO:0000313" key="4">
    <source>
        <dbReference type="Proteomes" id="UP000298602"/>
    </source>
</evidence>
<keyword evidence="4" id="KW-1185">Reference proteome</keyword>
<keyword evidence="2" id="KW-0812">Transmembrane</keyword>
<name>A0A4V1ERU5_9BACT</name>
<dbReference type="EMBL" id="CP040098">
    <property type="protein sequence ID" value="QCQ22861.1"/>
    <property type="molecule type" value="Genomic_DNA"/>
</dbReference>
<evidence type="ECO:0000256" key="1">
    <source>
        <dbReference type="SAM" id="MobiDB-lite"/>
    </source>
</evidence>
<evidence type="ECO:0000256" key="2">
    <source>
        <dbReference type="SAM" id="Phobius"/>
    </source>
</evidence>
<protein>
    <submittedName>
        <fullName evidence="3">Uncharacterized protein</fullName>
    </submittedName>
</protein>
<feature type="region of interest" description="Disordered" evidence="1">
    <location>
        <begin position="350"/>
        <end position="378"/>
    </location>
</feature>
<keyword evidence="2" id="KW-1133">Transmembrane helix</keyword>
<dbReference type="AlphaFoldDB" id="A0A4V1ERU5"/>
<dbReference type="RefSeq" id="WP_137425144.1">
    <property type="nucleotide sequence ID" value="NZ_CP040098.1"/>
</dbReference>
<evidence type="ECO:0000313" key="3">
    <source>
        <dbReference type="EMBL" id="QCQ22861.1"/>
    </source>
</evidence>
<organism evidence="3 4">
    <name type="scientific">Desulfoglaeba alkanexedens ALDC</name>
    <dbReference type="NCBI Taxonomy" id="980445"/>
    <lineage>
        <taxon>Bacteria</taxon>
        <taxon>Pseudomonadati</taxon>
        <taxon>Thermodesulfobacteriota</taxon>
        <taxon>Syntrophobacteria</taxon>
        <taxon>Syntrophobacterales</taxon>
        <taxon>Syntrophobacteraceae</taxon>
        <taxon>Desulfoglaeba</taxon>
    </lineage>
</organism>
<reference evidence="3 4" key="2">
    <citation type="submission" date="2019-05" db="EMBL/GenBank/DDBJ databases">
        <authorList>
            <person name="Suflita J.M."/>
            <person name="Marks C.R."/>
        </authorList>
    </citation>
    <scope>NUCLEOTIDE SEQUENCE [LARGE SCALE GENOMIC DNA]</scope>
    <source>
        <strain evidence="3 4">ALDC</strain>
    </source>
</reference>
<dbReference type="KEGG" id="dax:FDQ92_12170"/>
<dbReference type="OrthoDB" id="5495908at2"/>
<gene>
    <name evidence="3" type="ORF">FDQ92_12170</name>
</gene>
<keyword evidence="2" id="KW-0472">Membrane</keyword>
<accession>A0A4V1ERU5</accession>
<dbReference type="Proteomes" id="UP000298602">
    <property type="component" value="Chromosome"/>
</dbReference>
<sequence length="378" mass="43658">MQPPLTIDALYDFAWAHWLSIGLLSATILVFAAVAFFRWRLKRSWQRLIEEGVEDLDAFGESAALDERDRRALQLVKELRREVWDVSPADLDVGFEALFQKAARVVCSVAAVYHPDAPKPEYEATLLESLLLARRVNTRIIRLTRFGPFRLLAERRLNEYQKAYETYRKFQDSPLVQTLKKHRHLYRMVRWAIHLKNIQNPVYWAGRELSREGSVLLLRWFHAHFIQQVGREAIRIYGRRPFLKEEERELTLLLYRLYHLHRHWGGPSSDEWRLWAAFTARAPLLDAEARMSVVDNVANGRLPDAVEAFLPKTRMGIQWYRKGIRKMLEEDPHASERKRMVLERELAGLSGGSAKSATGCPAAGASEKDRTSPAGCGS</sequence>
<proteinExistence type="predicted"/>